<dbReference type="AlphaFoldDB" id="A0A163KJQ3"/>
<keyword evidence="2" id="KW-0862">Zinc</keyword>
<dbReference type="PANTHER" id="PTHR46771:SF5">
    <property type="entry name" value="DETERIN"/>
    <property type="match status" value="1"/>
</dbReference>
<reference evidence="4" key="1">
    <citation type="submission" date="2016-04" db="EMBL/GenBank/DDBJ databases">
        <authorList>
            <person name="Evans L.H."/>
            <person name="Alamgir A."/>
            <person name="Owens N."/>
            <person name="Weber N.D."/>
            <person name="Virtaneva K."/>
            <person name="Barbian K."/>
            <person name="Babar A."/>
            <person name="Rosenke K."/>
        </authorList>
    </citation>
    <scope>NUCLEOTIDE SEQUENCE [LARGE SCALE GENOMIC DNA]</scope>
    <source>
        <strain evidence="4">CBS 101.48</strain>
    </source>
</reference>
<dbReference type="InterPro" id="IPR001370">
    <property type="entry name" value="BIR_rpt"/>
</dbReference>
<organism evidence="4">
    <name type="scientific">Absidia glauca</name>
    <name type="common">Pin mould</name>
    <dbReference type="NCBI Taxonomy" id="4829"/>
    <lineage>
        <taxon>Eukaryota</taxon>
        <taxon>Fungi</taxon>
        <taxon>Fungi incertae sedis</taxon>
        <taxon>Mucoromycota</taxon>
        <taxon>Mucoromycotina</taxon>
        <taxon>Mucoromycetes</taxon>
        <taxon>Mucorales</taxon>
        <taxon>Cunninghamellaceae</taxon>
        <taxon>Absidia</taxon>
    </lineage>
</organism>
<feature type="compositionally biased region" description="Polar residues" evidence="3">
    <location>
        <begin position="463"/>
        <end position="477"/>
    </location>
</feature>
<feature type="compositionally biased region" description="Low complexity" evidence="3">
    <location>
        <begin position="431"/>
        <end position="447"/>
    </location>
</feature>
<evidence type="ECO:0000313" key="4">
    <source>
        <dbReference type="EMBL" id="SAM08593.1"/>
    </source>
</evidence>
<dbReference type="Proteomes" id="UP000078561">
    <property type="component" value="Unassembled WGS sequence"/>
</dbReference>
<feature type="region of interest" description="Disordered" evidence="3">
    <location>
        <begin position="118"/>
        <end position="148"/>
    </location>
</feature>
<accession>A0A163KJQ3</accession>
<dbReference type="CDD" id="cd00022">
    <property type="entry name" value="BIR"/>
    <property type="match status" value="1"/>
</dbReference>
<dbReference type="Gene3D" id="1.10.1170.10">
    <property type="entry name" value="Inhibitor Of Apoptosis Protein (2mihbC-IAP-1), Chain A"/>
    <property type="match status" value="2"/>
</dbReference>
<dbReference type="EMBL" id="LT554895">
    <property type="protein sequence ID" value="SAM08593.1"/>
    <property type="molecule type" value="Genomic_DNA"/>
</dbReference>
<keyword evidence="1" id="KW-0479">Metal-binding</keyword>
<dbReference type="STRING" id="4829.A0A163KJQ3"/>
<feature type="region of interest" description="Disordered" evidence="3">
    <location>
        <begin position="205"/>
        <end position="271"/>
    </location>
</feature>
<feature type="compositionally biased region" description="Low complexity" evidence="3">
    <location>
        <begin position="223"/>
        <end position="232"/>
    </location>
</feature>
<dbReference type="InParanoid" id="A0A163KJQ3"/>
<feature type="compositionally biased region" description="Low complexity" evidence="3">
    <location>
        <begin position="133"/>
        <end position="143"/>
    </location>
</feature>
<gene>
    <name evidence="4" type="primary">ABSGL_14256.1 scaffold 14385</name>
</gene>
<dbReference type="Pfam" id="PF00653">
    <property type="entry name" value="BIR"/>
    <property type="match status" value="2"/>
</dbReference>
<dbReference type="PROSITE" id="PS50143">
    <property type="entry name" value="BIR_REPEAT_2"/>
    <property type="match status" value="2"/>
</dbReference>
<evidence type="ECO:0000256" key="2">
    <source>
        <dbReference type="ARBA" id="ARBA00022833"/>
    </source>
</evidence>
<dbReference type="PANTHER" id="PTHR46771">
    <property type="entry name" value="DETERIN"/>
    <property type="match status" value="1"/>
</dbReference>
<name>A0A163KJQ3_ABSGL</name>
<evidence type="ECO:0000256" key="3">
    <source>
        <dbReference type="SAM" id="MobiDB-lite"/>
    </source>
</evidence>
<dbReference type="OrthoDB" id="2196114at2759"/>
<feature type="compositionally biased region" description="Basic and acidic residues" evidence="3">
    <location>
        <begin position="392"/>
        <end position="405"/>
    </location>
</feature>
<evidence type="ECO:0000313" key="5">
    <source>
        <dbReference type="Proteomes" id="UP000078561"/>
    </source>
</evidence>
<feature type="compositionally biased region" description="Low complexity" evidence="3">
    <location>
        <begin position="242"/>
        <end position="262"/>
    </location>
</feature>
<dbReference type="SMART" id="SM00238">
    <property type="entry name" value="BIR"/>
    <property type="match status" value="2"/>
</dbReference>
<evidence type="ECO:0000256" key="1">
    <source>
        <dbReference type="ARBA" id="ARBA00022723"/>
    </source>
</evidence>
<sequence length="501" mass="55578">MNISANRLSTFRGPQTTWPYLDDDRYSSPEEFVNAGLYSVPTKRKIDKVQCYMCDTTLADWKPGDSPLERHTRTSTKCPLVLLGFPDDSTSSHALGEDSGLLLKARLLTFTKHQFRPLSDTMDSKQQRRRTTRSSSKQRPSTSAEKLAEAGFTFTPTLEYPDRVKCPYCQYELEDLKHASNPWLQHQQSRPDCLFVTRWRSNMQLTKDGTSHKRGHSPEENTRSSSSVSTPSPKEKRRSNLTASTKATATAATNESAITTESGNNYRGGGVGGVDTTDSINRSIVEDSIWDIGSLASDYRKSTYLIPKRQRKAPSNDTPLVTYSKRRRKTPPKSARTNRPLTTAPTRSSSSLIKPTVTAKAMTPPSSPKQRIETPAQLLTRLQKMPITCITSEDKGKGRALEDFPARTVASRTTRRLGRDSLRLSTKKKPSTVSGAPCSSSSSSTPHASDHRSNSPPDYLLTGPSSSRLGHNNNNTLDLETLPIKSLFGAYHRRQPPSPSL</sequence>
<feature type="region of interest" description="Disordered" evidence="3">
    <location>
        <begin position="306"/>
        <end position="372"/>
    </location>
</feature>
<evidence type="ECO:0008006" key="6">
    <source>
        <dbReference type="Google" id="ProtNLM"/>
    </source>
</evidence>
<protein>
    <recommendedName>
        <fullName evidence="6">Inhibitor of apoptosis repeat-containing protein</fullName>
    </recommendedName>
</protein>
<keyword evidence="5" id="KW-1185">Reference proteome</keyword>
<dbReference type="SUPFAM" id="SSF57924">
    <property type="entry name" value="Inhibitor of apoptosis (IAP) repeat"/>
    <property type="match status" value="2"/>
</dbReference>
<proteinExistence type="predicted"/>
<dbReference type="InterPro" id="IPR051190">
    <property type="entry name" value="Baculoviral_IAP"/>
</dbReference>
<dbReference type="GO" id="GO:0046872">
    <property type="term" value="F:metal ion binding"/>
    <property type="evidence" value="ECO:0007669"/>
    <property type="project" value="UniProtKB-KW"/>
</dbReference>
<feature type="compositionally biased region" description="Polar residues" evidence="3">
    <location>
        <begin position="335"/>
        <end position="353"/>
    </location>
</feature>
<feature type="region of interest" description="Disordered" evidence="3">
    <location>
        <begin position="389"/>
        <end position="477"/>
    </location>
</feature>